<evidence type="ECO:0000259" key="8">
    <source>
        <dbReference type="PROSITE" id="PS50928"/>
    </source>
</evidence>
<dbReference type="InterPro" id="IPR000515">
    <property type="entry name" value="MetI-like"/>
</dbReference>
<keyword evidence="10" id="KW-1185">Reference proteome</keyword>
<keyword evidence="4 7" id="KW-0812">Transmembrane</keyword>
<feature type="transmembrane region" description="Helical" evidence="7">
    <location>
        <begin position="88"/>
        <end position="113"/>
    </location>
</feature>
<feature type="domain" description="ABC transmembrane type-1" evidence="8">
    <location>
        <begin position="86"/>
        <end position="301"/>
    </location>
</feature>
<dbReference type="GO" id="GO:0005886">
    <property type="term" value="C:plasma membrane"/>
    <property type="evidence" value="ECO:0007669"/>
    <property type="project" value="UniProtKB-SubCell"/>
</dbReference>
<evidence type="ECO:0000256" key="1">
    <source>
        <dbReference type="ARBA" id="ARBA00004651"/>
    </source>
</evidence>
<feature type="transmembrane region" description="Helical" evidence="7">
    <location>
        <begin position="278"/>
        <end position="301"/>
    </location>
</feature>
<dbReference type="PANTHER" id="PTHR43163:SF9">
    <property type="entry name" value="ABC TRANSPORTER PERMEASE PROTEIN"/>
    <property type="match status" value="1"/>
</dbReference>
<evidence type="ECO:0000256" key="7">
    <source>
        <dbReference type="RuleBase" id="RU363032"/>
    </source>
</evidence>
<accession>A0A857JEW3</accession>
<dbReference type="CDD" id="cd06261">
    <property type="entry name" value="TM_PBP2"/>
    <property type="match status" value="1"/>
</dbReference>
<dbReference type="InterPro" id="IPR045621">
    <property type="entry name" value="BPD_transp_1_N"/>
</dbReference>
<dbReference type="Pfam" id="PF19300">
    <property type="entry name" value="BPD_transp_1_N"/>
    <property type="match status" value="1"/>
</dbReference>
<protein>
    <submittedName>
        <fullName evidence="9">ABC transporter permease subunit</fullName>
    </submittedName>
</protein>
<dbReference type="Proteomes" id="UP000464787">
    <property type="component" value="Chromosome"/>
</dbReference>
<dbReference type="Pfam" id="PF00528">
    <property type="entry name" value="BPD_transp_1"/>
    <property type="match status" value="1"/>
</dbReference>
<feature type="transmembrane region" description="Helical" evidence="7">
    <location>
        <begin position="178"/>
        <end position="196"/>
    </location>
</feature>
<keyword evidence="5 7" id="KW-1133">Transmembrane helix</keyword>
<dbReference type="GO" id="GO:0055085">
    <property type="term" value="P:transmembrane transport"/>
    <property type="evidence" value="ECO:0007669"/>
    <property type="project" value="InterPro"/>
</dbReference>
<sequence length="315" mass="34238">MIPVALVIIVMNFFLLKAAPGDMADVIAGEAGAATPEFMAALRGQFGIDQPLPVQFGHYLRKIASLNLGWSFRANESVMHLIWGRLPATALLVVSALLVALVIGTSLGAWAALTRRRWVEPVVSLFTTIGFATPLFWVGLMLIVLFSVKLGWLPTGGLSDITIDLQGPAHWLDAARHLVLPGACLSLYYLAVYARLMRASVLEVDRLDFVRTATAKGLSRWRVVLRHIVPNAMLSIVTMTGLQFGALLAGSITIETVFAWPGLGQLALYAVTSRDVNLLLGILLFSSFFVMLVNLLTDLLYSRLDPRIGELGGRA</sequence>
<evidence type="ECO:0000256" key="4">
    <source>
        <dbReference type="ARBA" id="ARBA00022692"/>
    </source>
</evidence>
<evidence type="ECO:0000256" key="5">
    <source>
        <dbReference type="ARBA" id="ARBA00022989"/>
    </source>
</evidence>
<dbReference type="SUPFAM" id="SSF161098">
    <property type="entry name" value="MetI-like"/>
    <property type="match status" value="1"/>
</dbReference>
<feature type="transmembrane region" description="Helical" evidence="7">
    <location>
        <begin position="125"/>
        <end position="148"/>
    </location>
</feature>
<dbReference type="PROSITE" id="PS50928">
    <property type="entry name" value="ABC_TM1"/>
    <property type="match status" value="1"/>
</dbReference>
<feature type="transmembrane region" description="Helical" evidence="7">
    <location>
        <begin position="232"/>
        <end position="258"/>
    </location>
</feature>
<dbReference type="InterPro" id="IPR035906">
    <property type="entry name" value="MetI-like_sf"/>
</dbReference>
<comment type="similarity">
    <text evidence="7">Belongs to the binding-protein-dependent transport system permease family.</text>
</comment>
<dbReference type="AlphaFoldDB" id="A0A857JEW3"/>
<comment type="subcellular location">
    <subcellularLocation>
        <location evidence="1 7">Cell membrane</location>
        <topology evidence="1 7">Multi-pass membrane protein</topology>
    </subcellularLocation>
</comment>
<name>A0A857JEW3_9BURK</name>
<keyword evidence="2 7" id="KW-0813">Transport</keyword>
<proteinExistence type="inferred from homology"/>
<evidence type="ECO:0000256" key="2">
    <source>
        <dbReference type="ARBA" id="ARBA00022448"/>
    </source>
</evidence>
<dbReference type="KEGG" id="xyk:GT347_27010"/>
<evidence type="ECO:0000256" key="3">
    <source>
        <dbReference type="ARBA" id="ARBA00022475"/>
    </source>
</evidence>
<keyword evidence="6 7" id="KW-0472">Membrane</keyword>
<dbReference type="PANTHER" id="PTHR43163">
    <property type="entry name" value="DIPEPTIDE TRANSPORT SYSTEM PERMEASE PROTEIN DPPB-RELATED"/>
    <property type="match status" value="1"/>
</dbReference>
<evidence type="ECO:0000313" key="9">
    <source>
        <dbReference type="EMBL" id="QHJ01732.1"/>
    </source>
</evidence>
<keyword evidence="3" id="KW-1003">Cell membrane</keyword>
<organism evidence="9 10">
    <name type="scientific">Xylophilus rhododendri</name>
    <dbReference type="NCBI Taxonomy" id="2697032"/>
    <lineage>
        <taxon>Bacteria</taxon>
        <taxon>Pseudomonadati</taxon>
        <taxon>Pseudomonadota</taxon>
        <taxon>Betaproteobacteria</taxon>
        <taxon>Burkholderiales</taxon>
        <taxon>Xylophilus</taxon>
    </lineage>
</organism>
<dbReference type="EMBL" id="CP047650">
    <property type="protein sequence ID" value="QHJ01732.1"/>
    <property type="molecule type" value="Genomic_DNA"/>
</dbReference>
<evidence type="ECO:0000313" key="10">
    <source>
        <dbReference type="Proteomes" id="UP000464787"/>
    </source>
</evidence>
<reference evidence="9 10" key="1">
    <citation type="submission" date="2020-01" db="EMBL/GenBank/DDBJ databases">
        <title>Genome sequencing of strain KACC 21265.</title>
        <authorList>
            <person name="Heo J."/>
            <person name="Kim S.-J."/>
            <person name="Kim J.-S."/>
            <person name="Hong S.-B."/>
            <person name="Kwon S.-W."/>
        </authorList>
    </citation>
    <scope>NUCLEOTIDE SEQUENCE [LARGE SCALE GENOMIC DNA]</scope>
    <source>
        <strain evidence="9 10">KACC 21265</strain>
    </source>
</reference>
<evidence type="ECO:0000256" key="6">
    <source>
        <dbReference type="ARBA" id="ARBA00023136"/>
    </source>
</evidence>
<gene>
    <name evidence="9" type="ORF">GT347_27010</name>
</gene>
<dbReference type="Gene3D" id="1.10.3720.10">
    <property type="entry name" value="MetI-like"/>
    <property type="match status" value="1"/>
</dbReference>